<evidence type="ECO:0000256" key="1">
    <source>
        <dbReference type="SAM" id="Phobius"/>
    </source>
</evidence>
<organism evidence="2 3">
    <name type="scientific">Treponema brennaborense (strain DSM 12168 / CIP 105900 / DD5/3)</name>
    <dbReference type="NCBI Taxonomy" id="906968"/>
    <lineage>
        <taxon>Bacteria</taxon>
        <taxon>Pseudomonadati</taxon>
        <taxon>Spirochaetota</taxon>
        <taxon>Spirochaetia</taxon>
        <taxon>Spirochaetales</taxon>
        <taxon>Treponemataceae</taxon>
        <taxon>Treponema</taxon>
    </lineage>
</organism>
<sequence length="215" mass="23549">MLKLLKKEILLSMHPTAPVSLILSALVLVPNYPYAVVFFYTTLAVFFTCLLGRENNDVAYSLTLPIAKKDIVTGRFAFAVTLQLLQILLVVPCMILSRKTNPAGNLVGMDANIVLLAEAFLLYGIFNLIFFTRYYKNVAKVGTSFVAATSVFFLMSAVLEVCTHTVPFVRDRLDTPDPLYASVKTAVLAGSCILYGLLTAAAYKKSAAEFDGQDI</sequence>
<dbReference type="HOGENOM" id="CLU_111483_0_0_12"/>
<feature type="transmembrane region" description="Helical" evidence="1">
    <location>
        <begin position="179"/>
        <end position="198"/>
    </location>
</feature>
<evidence type="ECO:0000313" key="3">
    <source>
        <dbReference type="Proteomes" id="UP000006546"/>
    </source>
</evidence>
<feature type="transmembrane region" description="Helical" evidence="1">
    <location>
        <begin position="138"/>
        <end position="159"/>
    </location>
</feature>
<name>F4LLZ2_TREBD</name>
<dbReference type="eggNOG" id="ENOG5031DVA">
    <property type="taxonomic scope" value="Bacteria"/>
</dbReference>
<dbReference type="RefSeq" id="WP_013757403.1">
    <property type="nucleotide sequence ID" value="NC_015500.1"/>
</dbReference>
<evidence type="ECO:0000313" key="2">
    <source>
        <dbReference type="EMBL" id="AEE15684.1"/>
    </source>
</evidence>
<dbReference type="AlphaFoldDB" id="F4LLZ2"/>
<reference evidence="3" key="1">
    <citation type="submission" date="2011-04" db="EMBL/GenBank/DDBJ databases">
        <title>The complete genome of Treponema brennaborense DSM 12168.</title>
        <authorList>
            <person name="Lucas S."/>
            <person name="Han J."/>
            <person name="Lapidus A."/>
            <person name="Bruce D."/>
            <person name="Goodwin L."/>
            <person name="Pitluck S."/>
            <person name="Peters L."/>
            <person name="Kyrpides N."/>
            <person name="Mavromatis K."/>
            <person name="Ivanova N."/>
            <person name="Mikhailova N."/>
            <person name="Pagani I."/>
            <person name="Teshima H."/>
            <person name="Detter J.C."/>
            <person name="Tapia R."/>
            <person name="Han C."/>
            <person name="Land M."/>
            <person name="Hauser L."/>
            <person name="Markowitz V."/>
            <person name="Cheng J.-F."/>
            <person name="Hugenholtz P."/>
            <person name="Woyke T."/>
            <person name="Wu D."/>
            <person name="Gronow S."/>
            <person name="Wellnitz S."/>
            <person name="Brambilla E."/>
            <person name="Klenk H.-P."/>
            <person name="Eisen J.A."/>
        </authorList>
    </citation>
    <scope>NUCLEOTIDE SEQUENCE [LARGE SCALE GENOMIC DNA]</scope>
    <source>
        <strain evidence="3">DSM 12168 / CIP 105900 / DD5/3</strain>
    </source>
</reference>
<dbReference type="EMBL" id="CP002696">
    <property type="protein sequence ID" value="AEE15684.1"/>
    <property type="molecule type" value="Genomic_DNA"/>
</dbReference>
<dbReference type="OrthoDB" id="2216839at2"/>
<feature type="transmembrane region" description="Helical" evidence="1">
    <location>
        <begin position="111"/>
        <end position="131"/>
    </location>
</feature>
<dbReference type="STRING" id="906968.Trebr_0234"/>
<evidence type="ECO:0008006" key="4">
    <source>
        <dbReference type="Google" id="ProtNLM"/>
    </source>
</evidence>
<gene>
    <name evidence="2" type="ordered locus">Trebr_0234</name>
</gene>
<keyword evidence="3" id="KW-1185">Reference proteome</keyword>
<feature type="transmembrane region" description="Helical" evidence="1">
    <location>
        <begin position="72"/>
        <end position="91"/>
    </location>
</feature>
<keyword evidence="1" id="KW-0472">Membrane</keyword>
<dbReference type="Pfam" id="PF13346">
    <property type="entry name" value="ABC2_membrane_5"/>
    <property type="match status" value="1"/>
</dbReference>
<feature type="transmembrane region" description="Helical" evidence="1">
    <location>
        <begin position="34"/>
        <end position="52"/>
    </location>
</feature>
<dbReference type="Proteomes" id="UP000006546">
    <property type="component" value="Chromosome"/>
</dbReference>
<keyword evidence="1" id="KW-1133">Transmembrane helix</keyword>
<dbReference type="InterPro" id="IPR025699">
    <property type="entry name" value="ABC2_memb-like"/>
</dbReference>
<protein>
    <recommendedName>
        <fullName evidence="4">ABC-2 transporter permease</fullName>
    </recommendedName>
</protein>
<dbReference type="KEGG" id="tbe:Trebr_0234"/>
<proteinExistence type="predicted"/>
<keyword evidence="1" id="KW-0812">Transmembrane</keyword>
<feature type="transmembrane region" description="Helical" evidence="1">
    <location>
        <begin position="9"/>
        <end position="28"/>
    </location>
</feature>
<accession>F4LLZ2</accession>